<dbReference type="OrthoDB" id="9808332at2"/>
<dbReference type="InterPro" id="IPR006059">
    <property type="entry name" value="SBP"/>
</dbReference>
<gene>
    <name evidence="2" type="ORF">DX130_03340</name>
</gene>
<feature type="transmembrane region" description="Helical" evidence="1">
    <location>
        <begin position="39"/>
        <end position="58"/>
    </location>
</feature>
<keyword evidence="1" id="KW-0472">Membrane</keyword>
<sequence length="460" mass="52142">MPQANNPQIQLSSHVMQCFCRPAYYFTGGIMMKKVWKRVPFLLVAVMLIQGCSSIGFGSKDSSKITLKVLTSTSQFNAYVPLLKEKFPNLSFEVVDVNGKLREENTPAGERERRAIEIIEAEKPDLYYSFSPDYYTSESRLVDLAPLLERDHVQLNEIQQQVVTSSIDSEGVLNRLSPTIDRYVLYMNRKLLQENQIAEPTVPISWEQFRETAGALKEKSPNASGYEMSDSWWSYFNIFVGEQMMGLRWIEDGQLTLDRAEWRALSEQLVEDYKQQISKNDGYNPNFNERLRTGMFVERASYLHNMLPSNVTPEDWSIVDLPKGLGYTGPTPYLLTASLSLDKSSKHIDEAWELIVFLMSEEGASLISSNTLASGFVTYPQFVNIGDFPTDVIYQSEGRTAPKATEYLTHTAYLHFDQVMQKQLGAAAAGSISFDQAWGEVENTIHDLNADPANFIIRSN</sequence>
<name>A0A371PIR7_9BACL</name>
<dbReference type="Gene3D" id="3.40.190.10">
    <property type="entry name" value="Periplasmic binding protein-like II"/>
    <property type="match status" value="1"/>
</dbReference>
<keyword evidence="1" id="KW-0812">Transmembrane</keyword>
<dbReference type="EMBL" id="QUBQ01000001">
    <property type="protein sequence ID" value="REK76111.1"/>
    <property type="molecule type" value="Genomic_DNA"/>
</dbReference>
<reference evidence="2 3" key="1">
    <citation type="submission" date="2018-08" db="EMBL/GenBank/DDBJ databases">
        <title>Paenibacillus sp. M4BSY-1, whole genome shotgun sequence.</title>
        <authorList>
            <person name="Tuo L."/>
        </authorList>
    </citation>
    <scope>NUCLEOTIDE SEQUENCE [LARGE SCALE GENOMIC DNA]</scope>
    <source>
        <strain evidence="2 3">M4BSY-1</strain>
    </source>
</reference>
<dbReference type="InterPro" id="IPR050490">
    <property type="entry name" value="Bact_solute-bd_prot1"/>
</dbReference>
<evidence type="ECO:0000256" key="1">
    <source>
        <dbReference type="SAM" id="Phobius"/>
    </source>
</evidence>
<dbReference type="AlphaFoldDB" id="A0A371PIR7"/>
<organism evidence="2 3">
    <name type="scientific">Paenibacillus paeoniae</name>
    <dbReference type="NCBI Taxonomy" id="2292705"/>
    <lineage>
        <taxon>Bacteria</taxon>
        <taxon>Bacillati</taxon>
        <taxon>Bacillota</taxon>
        <taxon>Bacilli</taxon>
        <taxon>Bacillales</taxon>
        <taxon>Paenibacillaceae</taxon>
        <taxon>Paenibacillus</taxon>
    </lineage>
</organism>
<comment type="caution">
    <text evidence="2">The sequence shown here is derived from an EMBL/GenBank/DDBJ whole genome shotgun (WGS) entry which is preliminary data.</text>
</comment>
<accession>A0A371PIR7</accession>
<keyword evidence="1" id="KW-1133">Transmembrane helix</keyword>
<evidence type="ECO:0000313" key="3">
    <source>
        <dbReference type="Proteomes" id="UP000261905"/>
    </source>
</evidence>
<dbReference type="SUPFAM" id="SSF53850">
    <property type="entry name" value="Periplasmic binding protein-like II"/>
    <property type="match status" value="1"/>
</dbReference>
<dbReference type="Pfam" id="PF01547">
    <property type="entry name" value="SBP_bac_1"/>
    <property type="match status" value="1"/>
</dbReference>
<proteinExistence type="predicted"/>
<dbReference type="PANTHER" id="PTHR43649:SF12">
    <property type="entry name" value="DIACETYLCHITOBIOSE BINDING PROTEIN DASA"/>
    <property type="match status" value="1"/>
</dbReference>
<evidence type="ECO:0000313" key="2">
    <source>
        <dbReference type="EMBL" id="REK76111.1"/>
    </source>
</evidence>
<dbReference type="PANTHER" id="PTHR43649">
    <property type="entry name" value="ARABINOSE-BINDING PROTEIN-RELATED"/>
    <property type="match status" value="1"/>
</dbReference>
<keyword evidence="3" id="KW-1185">Reference proteome</keyword>
<dbReference type="Proteomes" id="UP000261905">
    <property type="component" value="Unassembled WGS sequence"/>
</dbReference>
<protein>
    <submittedName>
        <fullName evidence="2">Carbohydrate ABC transporter substrate-binding protein</fullName>
    </submittedName>
</protein>